<dbReference type="InterPro" id="IPR056737">
    <property type="entry name" value="Beta-prop_ATRN-MKLN-like"/>
</dbReference>
<sequence>MLESEELKDSTINTLEVMLLLSISKEFCDVTLQLQDVEEPINKLIFSSCSKKILELVQILKPEEDKIFLTNVKSEYFNLFKKFVYSPDMLEESQRDSKEMAKAIITSVLFKSVQLKSFLEKILINTNPMDLFKSIIEILKMEDLTSFKNDIQKRYIEVINTDLFFLVDEDKLDLEEIELLYSLIPKGDKYYYLLDDVKKNDDVGLVGHRTWFIYVTNWFLYSSSPNANVPECLKFLDIVSKYNELCPFEIQNVIDEYRKKRNIPKYLGNDRFLDYMKRIYSQMKSYDCNCDRCGDLGNISDDEEDVENENVFEDYSADQPFDIKELNYREFMEEKIPFKTYKENYNLNFEIFKEQKRINEEEFDDDSKSVPISSLRRNKNQDSQPSSTIYIVGGNYGRDDVTQSLMYFDPTEDSSSMVKKCFINRVGCKAVYKDGKIFIFGGITYDKEFDEVVQFIDISKDDTDTPLKILSSPWRCKRINHSAILINNDVYVVGGYVKDINGTIAKYDLSNMKKTSFPVDDDFCVSGHSLIEYKNSIYIVGGVDAISKTIISSFDPRDRSGIRKLNEPPIECYKSGVVLNNNIITSMGGLIHQNNCSKKLVSNEVVQFDPRANKWIYERVRCINPFYSGGMVQDGEKCFIFGGYGHMRLPQKTVQVYENNEFKKLENGLEKCCSDFGYVTVP</sequence>
<dbReference type="PANTHER" id="PTHR45632">
    <property type="entry name" value="LD33804P"/>
    <property type="match status" value="1"/>
</dbReference>
<dbReference type="AlphaFoldDB" id="A0A0N4Z4M0"/>
<dbReference type="Gene3D" id="2.120.10.80">
    <property type="entry name" value="Kelch-type beta propeller"/>
    <property type="match status" value="2"/>
</dbReference>
<dbReference type="PROSITE" id="PS50097">
    <property type="entry name" value="BTB"/>
    <property type="match status" value="1"/>
</dbReference>
<evidence type="ECO:0000313" key="5">
    <source>
        <dbReference type="Proteomes" id="UP000038045"/>
    </source>
</evidence>
<evidence type="ECO:0000259" key="4">
    <source>
        <dbReference type="PROSITE" id="PS50097"/>
    </source>
</evidence>
<dbReference type="Pfam" id="PF00651">
    <property type="entry name" value="BTB"/>
    <property type="match status" value="1"/>
</dbReference>
<accession>A0A0N4Z4M0</accession>
<dbReference type="WBParaSite" id="PTRK_0000193600.1">
    <property type="protein sequence ID" value="PTRK_0000193600.1"/>
    <property type="gene ID" value="PTRK_0000193600"/>
</dbReference>
<dbReference type="InterPro" id="IPR011333">
    <property type="entry name" value="SKP1/BTB/POZ_sf"/>
</dbReference>
<dbReference type="STRING" id="131310.A0A0N4Z4M0"/>
<dbReference type="Gene3D" id="3.30.710.10">
    <property type="entry name" value="Potassium Channel Kv1.1, Chain A"/>
    <property type="match status" value="1"/>
</dbReference>
<dbReference type="PANTHER" id="PTHR45632:SF3">
    <property type="entry name" value="KELCH-LIKE PROTEIN 32"/>
    <property type="match status" value="1"/>
</dbReference>
<dbReference type="SUPFAM" id="SSF117281">
    <property type="entry name" value="Kelch motif"/>
    <property type="match status" value="2"/>
</dbReference>
<reference evidence="6" key="1">
    <citation type="submission" date="2017-02" db="UniProtKB">
        <authorList>
            <consortium name="WormBaseParasite"/>
        </authorList>
    </citation>
    <scope>IDENTIFICATION</scope>
</reference>
<dbReference type="SUPFAM" id="SSF54695">
    <property type="entry name" value="POZ domain"/>
    <property type="match status" value="1"/>
</dbReference>
<feature type="region of interest" description="Disordered" evidence="3">
    <location>
        <begin position="362"/>
        <end position="386"/>
    </location>
</feature>
<keyword evidence="5" id="KW-1185">Reference proteome</keyword>
<evidence type="ECO:0000256" key="1">
    <source>
        <dbReference type="ARBA" id="ARBA00022441"/>
    </source>
</evidence>
<name>A0A0N4Z4M0_PARTI</name>
<dbReference type="InterPro" id="IPR015915">
    <property type="entry name" value="Kelch-typ_b-propeller"/>
</dbReference>
<proteinExistence type="predicted"/>
<dbReference type="Pfam" id="PF24981">
    <property type="entry name" value="Beta-prop_ATRN-LZTR1"/>
    <property type="match status" value="1"/>
</dbReference>
<evidence type="ECO:0000256" key="3">
    <source>
        <dbReference type="SAM" id="MobiDB-lite"/>
    </source>
</evidence>
<evidence type="ECO:0000313" key="6">
    <source>
        <dbReference type="WBParaSite" id="PTRK_0000193600.1"/>
    </source>
</evidence>
<dbReference type="Proteomes" id="UP000038045">
    <property type="component" value="Unplaced"/>
</dbReference>
<protein>
    <submittedName>
        <fullName evidence="6">BTB domain-containing protein</fullName>
    </submittedName>
</protein>
<feature type="domain" description="BTB" evidence="4">
    <location>
        <begin position="28"/>
        <end position="93"/>
    </location>
</feature>
<evidence type="ECO:0000256" key="2">
    <source>
        <dbReference type="ARBA" id="ARBA00022737"/>
    </source>
</evidence>
<keyword evidence="2" id="KW-0677">Repeat</keyword>
<organism evidence="5 6">
    <name type="scientific">Parastrongyloides trichosuri</name>
    <name type="common">Possum-specific nematode worm</name>
    <dbReference type="NCBI Taxonomy" id="131310"/>
    <lineage>
        <taxon>Eukaryota</taxon>
        <taxon>Metazoa</taxon>
        <taxon>Ecdysozoa</taxon>
        <taxon>Nematoda</taxon>
        <taxon>Chromadorea</taxon>
        <taxon>Rhabditida</taxon>
        <taxon>Tylenchina</taxon>
        <taxon>Panagrolaimomorpha</taxon>
        <taxon>Strongyloidoidea</taxon>
        <taxon>Strongyloididae</taxon>
        <taxon>Parastrongyloides</taxon>
    </lineage>
</organism>
<dbReference type="InterPro" id="IPR000210">
    <property type="entry name" value="BTB/POZ_dom"/>
</dbReference>
<keyword evidence="1" id="KW-0880">Kelch repeat</keyword>